<proteinExistence type="predicted"/>
<evidence type="ECO:0000313" key="1">
    <source>
        <dbReference type="EMBL" id="JAE24316.1"/>
    </source>
</evidence>
<accession>A0A0A9GP38</accession>
<reference evidence="1" key="2">
    <citation type="journal article" date="2015" name="Data Brief">
        <title>Shoot transcriptome of the giant reed, Arundo donax.</title>
        <authorList>
            <person name="Barrero R.A."/>
            <person name="Guerrero F.D."/>
            <person name="Moolhuijzen P."/>
            <person name="Goolsby J.A."/>
            <person name="Tidwell J."/>
            <person name="Bellgard S.E."/>
            <person name="Bellgard M.I."/>
        </authorList>
    </citation>
    <scope>NUCLEOTIDE SEQUENCE</scope>
    <source>
        <tissue evidence="1">Shoot tissue taken approximately 20 cm above the soil surface</tissue>
    </source>
</reference>
<sequence>MQKHSQRVCTFMQCTVHPSMHTKHPSSVPRPRPWLISSHMAMC</sequence>
<dbReference type="EMBL" id="GBRH01173580">
    <property type="protein sequence ID" value="JAE24316.1"/>
    <property type="molecule type" value="Transcribed_RNA"/>
</dbReference>
<organism evidence="1">
    <name type="scientific">Arundo donax</name>
    <name type="common">Giant reed</name>
    <name type="synonym">Donax arundinaceus</name>
    <dbReference type="NCBI Taxonomy" id="35708"/>
    <lineage>
        <taxon>Eukaryota</taxon>
        <taxon>Viridiplantae</taxon>
        <taxon>Streptophyta</taxon>
        <taxon>Embryophyta</taxon>
        <taxon>Tracheophyta</taxon>
        <taxon>Spermatophyta</taxon>
        <taxon>Magnoliopsida</taxon>
        <taxon>Liliopsida</taxon>
        <taxon>Poales</taxon>
        <taxon>Poaceae</taxon>
        <taxon>PACMAD clade</taxon>
        <taxon>Arundinoideae</taxon>
        <taxon>Arundineae</taxon>
        <taxon>Arundo</taxon>
    </lineage>
</organism>
<reference evidence="1" key="1">
    <citation type="submission" date="2014-09" db="EMBL/GenBank/DDBJ databases">
        <authorList>
            <person name="Magalhaes I.L.F."/>
            <person name="Oliveira U."/>
            <person name="Santos F.R."/>
            <person name="Vidigal T.H.D.A."/>
            <person name="Brescovit A.D."/>
            <person name="Santos A.J."/>
        </authorList>
    </citation>
    <scope>NUCLEOTIDE SEQUENCE</scope>
    <source>
        <tissue evidence="1">Shoot tissue taken approximately 20 cm above the soil surface</tissue>
    </source>
</reference>
<protein>
    <submittedName>
        <fullName evidence="1">Uncharacterized protein</fullName>
    </submittedName>
</protein>
<name>A0A0A9GP38_ARUDO</name>
<dbReference type="AlphaFoldDB" id="A0A0A9GP38"/>